<evidence type="ECO:0000313" key="3">
    <source>
        <dbReference type="Proteomes" id="UP000235371"/>
    </source>
</evidence>
<dbReference type="RefSeq" id="XP_024726287.1">
    <property type="nucleotide sequence ID" value="XM_024871702.1"/>
</dbReference>
<dbReference type="SUPFAM" id="SSF53167">
    <property type="entry name" value="Purine and uridine phosphorylases"/>
    <property type="match status" value="1"/>
</dbReference>
<keyword evidence="3" id="KW-1185">Reference proteome</keyword>
<dbReference type="GO" id="GO:0009116">
    <property type="term" value="P:nucleoside metabolic process"/>
    <property type="evidence" value="ECO:0007669"/>
    <property type="project" value="InterPro"/>
</dbReference>
<dbReference type="Gene3D" id="3.40.50.1580">
    <property type="entry name" value="Nucleoside phosphorylase domain"/>
    <property type="match status" value="1"/>
</dbReference>
<name>A0A2J6SF58_9HELO</name>
<dbReference type="PANTHER" id="PTHR46082">
    <property type="entry name" value="ATP/GTP-BINDING PROTEIN-RELATED"/>
    <property type="match status" value="1"/>
</dbReference>
<dbReference type="Proteomes" id="UP000235371">
    <property type="component" value="Unassembled WGS sequence"/>
</dbReference>
<accession>A0A2J6SF58</accession>
<dbReference type="GO" id="GO:0003824">
    <property type="term" value="F:catalytic activity"/>
    <property type="evidence" value="ECO:0007669"/>
    <property type="project" value="InterPro"/>
</dbReference>
<dbReference type="InParanoid" id="A0A2J6SF58"/>
<keyword evidence="1" id="KW-0175">Coiled coil</keyword>
<organism evidence="2 3">
    <name type="scientific">Hyaloscypha bicolor E</name>
    <dbReference type="NCBI Taxonomy" id="1095630"/>
    <lineage>
        <taxon>Eukaryota</taxon>
        <taxon>Fungi</taxon>
        <taxon>Dikarya</taxon>
        <taxon>Ascomycota</taxon>
        <taxon>Pezizomycotina</taxon>
        <taxon>Leotiomycetes</taxon>
        <taxon>Helotiales</taxon>
        <taxon>Hyaloscyphaceae</taxon>
        <taxon>Hyaloscypha</taxon>
        <taxon>Hyaloscypha bicolor</taxon>
    </lineage>
</organism>
<dbReference type="OrthoDB" id="1577640at2759"/>
<dbReference type="InterPro" id="IPR035994">
    <property type="entry name" value="Nucleoside_phosphorylase_sf"/>
</dbReference>
<dbReference type="InterPro" id="IPR053137">
    <property type="entry name" value="NLR-like"/>
</dbReference>
<evidence type="ECO:0000313" key="2">
    <source>
        <dbReference type="EMBL" id="PMD49383.1"/>
    </source>
</evidence>
<reference evidence="2 3" key="1">
    <citation type="submission" date="2016-04" db="EMBL/GenBank/DDBJ databases">
        <title>A degradative enzymes factory behind the ericoid mycorrhizal symbiosis.</title>
        <authorList>
            <consortium name="DOE Joint Genome Institute"/>
            <person name="Martino E."/>
            <person name="Morin E."/>
            <person name="Grelet G."/>
            <person name="Kuo A."/>
            <person name="Kohler A."/>
            <person name="Daghino S."/>
            <person name="Barry K."/>
            <person name="Choi C."/>
            <person name="Cichocki N."/>
            <person name="Clum A."/>
            <person name="Copeland A."/>
            <person name="Hainaut M."/>
            <person name="Haridas S."/>
            <person name="Labutti K."/>
            <person name="Lindquist E."/>
            <person name="Lipzen A."/>
            <person name="Khouja H.-R."/>
            <person name="Murat C."/>
            <person name="Ohm R."/>
            <person name="Olson A."/>
            <person name="Spatafora J."/>
            <person name="Veneault-Fourrey C."/>
            <person name="Henrissat B."/>
            <person name="Grigoriev I."/>
            <person name="Martin F."/>
            <person name="Perotto S."/>
        </authorList>
    </citation>
    <scope>NUCLEOTIDE SEQUENCE [LARGE SCALE GENOMIC DNA]</scope>
    <source>
        <strain evidence="2 3">E</strain>
    </source>
</reference>
<dbReference type="GeneID" id="36579784"/>
<dbReference type="PANTHER" id="PTHR46082:SF11">
    <property type="entry name" value="AAA+ ATPASE DOMAIN-CONTAINING PROTEIN-RELATED"/>
    <property type="match status" value="1"/>
</dbReference>
<evidence type="ECO:0000256" key="1">
    <source>
        <dbReference type="SAM" id="Coils"/>
    </source>
</evidence>
<feature type="coiled-coil region" evidence="1">
    <location>
        <begin position="358"/>
        <end position="450"/>
    </location>
</feature>
<sequence length="503" mass="56522">MTPPRRHPKGSYTVGWVCALPKEQTAALLMLDEKHADLPKRENDPNMYNLGSVGQHNVVIACLPKGTVGNNASATTATWLISSFPSVKFALMVGIGAGVPPHVCLGDVVVSVPVGEYSGVVQWDFGKAMQDKVFKPTGHLDSPPNLLRTAFANMESKIPINGSKIRNHLDKLKESVKKEAKQWNNFDSLKNILYRADYSLQTAKSTVYPGHAPIRVRVWDTHDGGEEREDRTPGEMLIHQGLIASGNQVIREADSRDEINKRLDYKVLCFEMEAAGVLTSFPCMVIRGICDYADSHKNKDCQEYASAVAAAVAKELLEYVAASEVDEEPTATEILHRDRLNPNLQALQHALIEIKILCARLNDRLSNKRELIIKLKLELKKTYKGRIQARGYKKAKKWNERYSRLKRELRTAEKEEDALWRRLDKAKAARQKLQRRLDKAKQAAGDMNNGFVERLQSTAVPGGRGNRLTKSRFASSDKPRIYIVRPRKTAQFVPASGIHRLWK</sequence>
<proteinExistence type="predicted"/>
<dbReference type="AlphaFoldDB" id="A0A2J6SF58"/>
<dbReference type="EMBL" id="KZ613921">
    <property type="protein sequence ID" value="PMD49383.1"/>
    <property type="molecule type" value="Genomic_DNA"/>
</dbReference>
<protein>
    <submittedName>
        <fullName evidence="2">Purine and uridine phosphorylase</fullName>
    </submittedName>
</protein>
<gene>
    <name evidence="2" type="ORF">K444DRAFT_298993</name>
</gene>